<dbReference type="Gene3D" id="3.30.530.20">
    <property type="match status" value="1"/>
</dbReference>
<dbReference type="GeneID" id="300996294"/>
<organism evidence="1 2">
    <name type="scientific">Tsukamurella tyrosinosolvens</name>
    <dbReference type="NCBI Taxonomy" id="57704"/>
    <lineage>
        <taxon>Bacteria</taxon>
        <taxon>Bacillati</taxon>
        <taxon>Actinomycetota</taxon>
        <taxon>Actinomycetes</taxon>
        <taxon>Mycobacteriales</taxon>
        <taxon>Tsukamurellaceae</taxon>
        <taxon>Tsukamurella</taxon>
    </lineage>
</organism>
<dbReference type="EMBL" id="FNSA01000001">
    <property type="protein sequence ID" value="SEB30514.1"/>
    <property type="molecule type" value="Genomic_DNA"/>
</dbReference>
<dbReference type="SUPFAM" id="SSF55961">
    <property type="entry name" value="Bet v1-like"/>
    <property type="match status" value="1"/>
</dbReference>
<dbReference type="STRING" id="57704.SAMN04489793_0128"/>
<accession>A0A1H4I8U1</accession>
<dbReference type="Proteomes" id="UP000182241">
    <property type="component" value="Unassembled WGS sequence"/>
</dbReference>
<proteinExistence type="predicted"/>
<sequence>MITKQHTVHTSAPVGVVFTYLADFTNAQEWDPNAVKVARLLGNGGVGSTYRVTSRFAGAKTDLDYELTDLEPTSLIRLRGHKSSLTAVDTITIAPEGAGSAVTYAVEFTFHGLLRFLEPVLTLAVDKLFVDGAEGLSANLDGLA</sequence>
<dbReference type="Pfam" id="PF10604">
    <property type="entry name" value="Polyketide_cyc2"/>
    <property type="match status" value="1"/>
</dbReference>
<dbReference type="RefSeq" id="WP_068526149.1">
    <property type="nucleotide sequence ID" value="NZ_CBDRGN010000002.1"/>
</dbReference>
<dbReference type="InterPro" id="IPR023393">
    <property type="entry name" value="START-like_dom_sf"/>
</dbReference>
<name>A0A1H4I8U1_TSUTY</name>
<reference evidence="2" key="1">
    <citation type="submission" date="2016-10" db="EMBL/GenBank/DDBJ databases">
        <authorList>
            <person name="Varghese N."/>
            <person name="Submissions S."/>
        </authorList>
    </citation>
    <scope>NUCLEOTIDE SEQUENCE [LARGE SCALE GENOMIC DNA]</scope>
    <source>
        <strain evidence="2">DSM 44234</strain>
    </source>
</reference>
<keyword evidence="2" id="KW-1185">Reference proteome</keyword>
<evidence type="ECO:0000313" key="2">
    <source>
        <dbReference type="Proteomes" id="UP000182241"/>
    </source>
</evidence>
<gene>
    <name evidence="1" type="ORF">SAMN04489793_0128</name>
</gene>
<evidence type="ECO:0000313" key="1">
    <source>
        <dbReference type="EMBL" id="SEB30514.1"/>
    </source>
</evidence>
<protein>
    <submittedName>
        <fullName evidence="1">Polyketide cyclase / dehydrase and lipid transport</fullName>
    </submittedName>
</protein>
<dbReference type="InterPro" id="IPR019587">
    <property type="entry name" value="Polyketide_cyclase/dehydratase"/>
</dbReference>
<dbReference type="AlphaFoldDB" id="A0A1H4I8U1"/>